<gene>
    <name evidence="11" type="ORF">TRIP_B170061</name>
</gene>
<keyword evidence="5 9" id="KW-0812">Transmembrane</keyword>
<dbReference type="InterPro" id="IPR007387">
    <property type="entry name" value="TRAP_DctQ"/>
</dbReference>
<evidence type="ECO:0000259" key="10">
    <source>
        <dbReference type="Pfam" id="PF04290"/>
    </source>
</evidence>
<evidence type="ECO:0000256" key="3">
    <source>
        <dbReference type="ARBA" id="ARBA00022475"/>
    </source>
</evidence>
<evidence type="ECO:0000256" key="7">
    <source>
        <dbReference type="ARBA" id="ARBA00023136"/>
    </source>
</evidence>
<feature type="transmembrane region" description="Helical" evidence="9">
    <location>
        <begin position="91"/>
        <end position="111"/>
    </location>
</feature>
<keyword evidence="3" id="KW-1003">Cell membrane</keyword>
<comment type="similarity">
    <text evidence="8">Belongs to the TRAP transporter small permease family.</text>
</comment>
<dbReference type="Pfam" id="PF04290">
    <property type="entry name" value="DctQ"/>
    <property type="match status" value="1"/>
</dbReference>
<keyword evidence="4" id="KW-0997">Cell inner membrane</keyword>
<dbReference type="GO" id="GO:0022857">
    <property type="term" value="F:transmembrane transporter activity"/>
    <property type="evidence" value="ECO:0007669"/>
    <property type="project" value="TreeGrafter"/>
</dbReference>
<evidence type="ECO:0000313" key="11">
    <source>
        <dbReference type="EMBL" id="VBB41759.1"/>
    </source>
</evidence>
<evidence type="ECO:0000256" key="6">
    <source>
        <dbReference type="ARBA" id="ARBA00022989"/>
    </source>
</evidence>
<accession>A0A653A149</accession>
<feature type="transmembrane region" description="Helical" evidence="9">
    <location>
        <begin position="131"/>
        <end position="150"/>
    </location>
</feature>
<comment type="subcellular location">
    <subcellularLocation>
        <location evidence="1">Cell inner membrane</location>
        <topology evidence="1">Multi-pass membrane protein</topology>
    </subcellularLocation>
</comment>
<keyword evidence="6 9" id="KW-1133">Transmembrane helix</keyword>
<dbReference type="InterPro" id="IPR055348">
    <property type="entry name" value="DctQ"/>
</dbReference>
<evidence type="ECO:0000256" key="8">
    <source>
        <dbReference type="ARBA" id="ARBA00038436"/>
    </source>
</evidence>
<keyword evidence="7 9" id="KW-0472">Membrane</keyword>
<feature type="transmembrane region" description="Helical" evidence="9">
    <location>
        <begin position="20"/>
        <end position="40"/>
    </location>
</feature>
<evidence type="ECO:0000256" key="1">
    <source>
        <dbReference type="ARBA" id="ARBA00004429"/>
    </source>
</evidence>
<proteinExistence type="inferred from homology"/>
<protein>
    <submittedName>
        <fullName evidence="11">TRAP transporter, DctQ-like membrane protein</fullName>
    </submittedName>
</protein>
<dbReference type="PANTHER" id="PTHR35011:SF2">
    <property type="entry name" value="2,3-DIKETO-L-GULONATE TRAP TRANSPORTER SMALL PERMEASE PROTEIN YIAM"/>
    <property type="match status" value="1"/>
</dbReference>
<evidence type="ECO:0000256" key="2">
    <source>
        <dbReference type="ARBA" id="ARBA00022448"/>
    </source>
</evidence>
<organism evidence="11">
    <name type="scientific">Uncultured Desulfatiglans sp</name>
    <dbReference type="NCBI Taxonomy" id="1748965"/>
    <lineage>
        <taxon>Bacteria</taxon>
        <taxon>Pseudomonadati</taxon>
        <taxon>Thermodesulfobacteriota</taxon>
        <taxon>Desulfobacteria</taxon>
        <taxon>Desulfatiglandales</taxon>
        <taxon>Desulfatiglandaceae</taxon>
        <taxon>Desulfatiglans</taxon>
        <taxon>environmental samples</taxon>
    </lineage>
</organism>
<dbReference type="GO" id="GO:0015740">
    <property type="term" value="P:C4-dicarboxylate transport"/>
    <property type="evidence" value="ECO:0007669"/>
    <property type="project" value="TreeGrafter"/>
</dbReference>
<reference evidence="11" key="1">
    <citation type="submission" date="2018-07" db="EMBL/GenBank/DDBJ databases">
        <authorList>
            <consortium name="Genoscope - CEA"/>
            <person name="William W."/>
        </authorList>
    </citation>
    <scope>NUCLEOTIDE SEQUENCE</scope>
    <source>
        <strain evidence="11">IK1</strain>
    </source>
</reference>
<dbReference type="GO" id="GO:0005886">
    <property type="term" value="C:plasma membrane"/>
    <property type="evidence" value="ECO:0007669"/>
    <property type="project" value="UniProtKB-SubCell"/>
</dbReference>
<sequence>MFSKILGVVDKILSFIEDWILFIATMAALISLFFAVILRYGFNYSLAWSEELVREVIIVTTFIGCSAAIKARSMIKIDALVQLVPKLKTPLTFFSNLVAMVFAIMMIYYGWDMAALQVATHQKTIILEIPLVYLYAVLPTMGIMMVFRLIQVMYEDVQELRKPAESV</sequence>
<evidence type="ECO:0000256" key="5">
    <source>
        <dbReference type="ARBA" id="ARBA00022692"/>
    </source>
</evidence>
<name>A0A653A149_UNCDX</name>
<dbReference type="EMBL" id="UPXX01000009">
    <property type="protein sequence ID" value="VBB41759.1"/>
    <property type="molecule type" value="Genomic_DNA"/>
</dbReference>
<feature type="domain" description="Tripartite ATP-independent periplasmic transporters DctQ component" evidence="10">
    <location>
        <begin position="30"/>
        <end position="158"/>
    </location>
</feature>
<keyword evidence="2" id="KW-0813">Transport</keyword>
<feature type="transmembrane region" description="Helical" evidence="9">
    <location>
        <begin position="52"/>
        <end position="71"/>
    </location>
</feature>
<evidence type="ECO:0000256" key="9">
    <source>
        <dbReference type="SAM" id="Phobius"/>
    </source>
</evidence>
<evidence type="ECO:0000256" key="4">
    <source>
        <dbReference type="ARBA" id="ARBA00022519"/>
    </source>
</evidence>
<dbReference type="PANTHER" id="PTHR35011">
    <property type="entry name" value="2,3-DIKETO-L-GULONATE TRAP TRANSPORTER SMALL PERMEASE PROTEIN YIAM"/>
    <property type="match status" value="1"/>
</dbReference>
<dbReference type="AlphaFoldDB" id="A0A653A149"/>